<sequence length="236" mass="26203">MTARPDASELPEDWASALAKRGLDREAVVALVADTYGHSPAAVHPDRSDVFRAFHLTRLKDVRVAILGQDPYPHPGQANGLAFSVPEDEPTPRSLRAIYTNLRDDPANQIAQPLHGDLSAWAKNGVLLLNTALTVQDGHPGSHARRWEHFTDLVLRVLNEDCGHVAFLLWGSKAIRKATSIPIDEPPHTVIRSAHPAVWGKTKERRFMDCHPFSEANDFLRTHRLPPVAWDLPTAK</sequence>
<dbReference type="InterPro" id="IPR036895">
    <property type="entry name" value="Uracil-DNA_glycosylase-like_sf"/>
</dbReference>
<keyword evidence="8" id="KW-0963">Cytoplasm</keyword>
<keyword evidence="11" id="KW-1185">Reference proteome</keyword>
<evidence type="ECO:0000256" key="7">
    <source>
        <dbReference type="ARBA" id="ARBA00023204"/>
    </source>
</evidence>
<dbReference type="InterPro" id="IPR005122">
    <property type="entry name" value="Uracil-DNA_glycosylase-like"/>
</dbReference>
<dbReference type="PANTHER" id="PTHR11264:SF0">
    <property type="entry name" value="URACIL-DNA GLYCOSYLASE"/>
    <property type="match status" value="1"/>
</dbReference>
<evidence type="ECO:0000256" key="5">
    <source>
        <dbReference type="ARBA" id="ARBA00022763"/>
    </source>
</evidence>
<evidence type="ECO:0000256" key="4">
    <source>
        <dbReference type="ARBA" id="ARBA00012030"/>
    </source>
</evidence>
<comment type="caution">
    <text evidence="10">The sequence shown here is derived from an EMBL/GenBank/DDBJ whole genome shotgun (WGS) entry which is preliminary data.</text>
</comment>
<accession>A0ABN3KST4</accession>
<comment type="similarity">
    <text evidence="3 8">Belongs to the uracil-DNA glycosylase (UDG) superfamily. UNG family.</text>
</comment>
<comment type="catalytic activity">
    <reaction evidence="1 8">
        <text>Hydrolyzes single-stranded DNA or mismatched double-stranded DNA and polynucleotides, releasing free uracil.</text>
        <dbReference type="EC" id="3.2.2.27"/>
    </reaction>
</comment>
<feature type="domain" description="Uracil-DNA glycosylase-like" evidence="9">
    <location>
        <begin position="55"/>
        <end position="220"/>
    </location>
</feature>
<evidence type="ECO:0000256" key="3">
    <source>
        <dbReference type="ARBA" id="ARBA00008184"/>
    </source>
</evidence>
<evidence type="ECO:0000256" key="1">
    <source>
        <dbReference type="ARBA" id="ARBA00001400"/>
    </source>
</evidence>
<keyword evidence="5 8" id="KW-0227">DNA damage</keyword>
<dbReference type="Pfam" id="PF03167">
    <property type="entry name" value="UDG"/>
    <property type="match status" value="1"/>
</dbReference>
<evidence type="ECO:0000259" key="9">
    <source>
        <dbReference type="SMART" id="SM00986"/>
    </source>
</evidence>
<proteinExistence type="inferred from homology"/>
<dbReference type="EC" id="3.2.2.27" evidence="4 8"/>
<dbReference type="InterPro" id="IPR002043">
    <property type="entry name" value="UDG_fam1"/>
</dbReference>
<organism evidence="10 11">
    <name type="scientific">Terrabacter carboxydivorans</name>
    <dbReference type="NCBI Taxonomy" id="619730"/>
    <lineage>
        <taxon>Bacteria</taxon>
        <taxon>Bacillati</taxon>
        <taxon>Actinomycetota</taxon>
        <taxon>Actinomycetes</taxon>
        <taxon>Micrococcales</taxon>
        <taxon>Intrasporangiaceae</taxon>
        <taxon>Terrabacter</taxon>
    </lineage>
</organism>
<dbReference type="Gene3D" id="3.40.470.10">
    <property type="entry name" value="Uracil-DNA glycosylase-like domain"/>
    <property type="match status" value="1"/>
</dbReference>
<dbReference type="NCBIfam" id="TIGR00628">
    <property type="entry name" value="ung"/>
    <property type="match status" value="1"/>
</dbReference>
<keyword evidence="6 8" id="KW-0378">Hydrolase</keyword>
<dbReference type="HAMAP" id="MF_00148">
    <property type="entry name" value="UDG"/>
    <property type="match status" value="1"/>
</dbReference>
<protein>
    <recommendedName>
        <fullName evidence="4 8">Uracil-DNA glycosylase</fullName>
        <shortName evidence="8">UDG</shortName>
        <ecNumber evidence="4 8">3.2.2.27</ecNumber>
    </recommendedName>
</protein>
<evidence type="ECO:0000313" key="11">
    <source>
        <dbReference type="Proteomes" id="UP001500730"/>
    </source>
</evidence>
<dbReference type="SMART" id="SM00986">
    <property type="entry name" value="UDG"/>
    <property type="match status" value="1"/>
</dbReference>
<feature type="active site" description="Proton acceptor" evidence="8">
    <location>
        <position position="70"/>
    </location>
</feature>
<dbReference type="SMART" id="SM00987">
    <property type="entry name" value="UreE_C"/>
    <property type="match status" value="1"/>
</dbReference>
<evidence type="ECO:0000313" key="10">
    <source>
        <dbReference type="EMBL" id="GAA2470888.1"/>
    </source>
</evidence>
<comment type="subcellular location">
    <subcellularLocation>
        <location evidence="8">Cytoplasm</location>
    </subcellularLocation>
</comment>
<dbReference type="SUPFAM" id="SSF52141">
    <property type="entry name" value="Uracil-DNA glycosylase-like"/>
    <property type="match status" value="1"/>
</dbReference>
<evidence type="ECO:0000256" key="6">
    <source>
        <dbReference type="ARBA" id="ARBA00022801"/>
    </source>
</evidence>
<dbReference type="Proteomes" id="UP001500730">
    <property type="component" value="Unassembled WGS sequence"/>
</dbReference>
<dbReference type="RefSeq" id="WP_344252673.1">
    <property type="nucleotide sequence ID" value="NZ_BAAARE010000002.1"/>
</dbReference>
<gene>
    <name evidence="8 10" type="primary">ung</name>
    <name evidence="10" type="ORF">GCM10009858_05220</name>
</gene>
<reference evidence="10 11" key="1">
    <citation type="journal article" date="2019" name="Int. J. Syst. Evol. Microbiol.">
        <title>The Global Catalogue of Microorganisms (GCM) 10K type strain sequencing project: providing services to taxonomists for standard genome sequencing and annotation.</title>
        <authorList>
            <consortium name="The Broad Institute Genomics Platform"/>
            <consortium name="The Broad Institute Genome Sequencing Center for Infectious Disease"/>
            <person name="Wu L."/>
            <person name="Ma J."/>
        </authorList>
    </citation>
    <scope>NUCLEOTIDE SEQUENCE [LARGE SCALE GENOMIC DNA]</scope>
    <source>
        <strain evidence="10 11">JCM 16259</strain>
    </source>
</reference>
<comment type="function">
    <text evidence="2 8">Excises uracil residues from the DNA which can arise as a result of misincorporation of dUMP residues by DNA polymerase or due to deamination of cytosine.</text>
</comment>
<dbReference type="NCBIfam" id="NF003592">
    <property type="entry name" value="PRK05254.1-5"/>
    <property type="match status" value="1"/>
</dbReference>
<evidence type="ECO:0000256" key="8">
    <source>
        <dbReference type="HAMAP-Rule" id="MF_00148"/>
    </source>
</evidence>
<dbReference type="CDD" id="cd10027">
    <property type="entry name" value="UDG-F1-like"/>
    <property type="match status" value="1"/>
</dbReference>
<evidence type="ECO:0000256" key="2">
    <source>
        <dbReference type="ARBA" id="ARBA00002631"/>
    </source>
</evidence>
<keyword evidence="7 8" id="KW-0234">DNA repair</keyword>
<dbReference type="PANTHER" id="PTHR11264">
    <property type="entry name" value="URACIL-DNA GLYCOSYLASE"/>
    <property type="match status" value="1"/>
</dbReference>
<dbReference type="NCBIfam" id="NF003588">
    <property type="entry name" value="PRK05254.1-1"/>
    <property type="match status" value="1"/>
</dbReference>
<name>A0ABN3KST4_9MICO</name>
<dbReference type="EMBL" id="BAAARE010000002">
    <property type="protein sequence ID" value="GAA2470888.1"/>
    <property type="molecule type" value="Genomic_DNA"/>
</dbReference>